<dbReference type="AlphaFoldDB" id="A0A5N5TDF5"/>
<dbReference type="GO" id="GO:0003910">
    <property type="term" value="F:DNA ligase (ATP) activity"/>
    <property type="evidence" value="ECO:0007669"/>
    <property type="project" value="InterPro"/>
</dbReference>
<comment type="caution">
    <text evidence="4">The sequence shown here is derived from an EMBL/GenBank/DDBJ whole genome shotgun (WGS) entry which is preliminary data.</text>
</comment>
<dbReference type="GO" id="GO:0070421">
    <property type="term" value="C:DNA ligase III-XRCC1 complex"/>
    <property type="evidence" value="ECO:0007669"/>
    <property type="project" value="TreeGrafter"/>
</dbReference>
<dbReference type="SUPFAM" id="SSF117018">
    <property type="entry name" value="ATP-dependent DNA ligase DNA-binding domain"/>
    <property type="match status" value="1"/>
</dbReference>
<dbReference type="GO" id="GO:0006310">
    <property type="term" value="P:DNA recombination"/>
    <property type="evidence" value="ECO:0007669"/>
    <property type="project" value="InterPro"/>
</dbReference>
<dbReference type="InterPro" id="IPR012308">
    <property type="entry name" value="DNA_ligase_ATP-dep_N"/>
</dbReference>
<evidence type="ECO:0000313" key="4">
    <source>
        <dbReference type="EMBL" id="KAB7504683.1"/>
    </source>
</evidence>
<dbReference type="PANTHER" id="PTHR45674:SF9">
    <property type="entry name" value="DNA LIGASE 3"/>
    <property type="match status" value="1"/>
</dbReference>
<gene>
    <name evidence="4" type="ORF">Anas_09677</name>
</gene>
<dbReference type="GO" id="GO:0003677">
    <property type="term" value="F:DNA binding"/>
    <property type="evidence" value="ECO:0007669"/>
    <property type="project" value="InterPro"/>
</dbReference>
<keyword evidence="5" id="KW-1185">Reference proteome</keyword>
<accession>A0A5N5TDF5</accession>
<protein>
    <recommendedName>
        <fullName evidence="3">DNA ligase ATP-dependent N-terminal domain-containing protein</fullName>
    </recommendedName>
</protein>
<evidence type="ECO:0000259" key="3">
    <source>
        <dbReference type="Pfam" id="PF04675"/>
    </source>
</evidence>
<dbReference type="Pfam" id="PF04675">
    <property type="entry name" value="DNA_ligase_A_N"/>
    <property type="match status" value="1"/>
</dbReference>
<evidence type="ECO:0000256" key="2">
    <source>
        <dbReference type="ARBA" id="ARBA00022598"/>
    </source>
</evidence>
<dbReference type="Gene3D" id="1.10.3260.10">
    <property type="entry name" value="DNA ligase, ATP-dependent, N-terminal domain"/>
    <property type="match status" value="1"/>
</dbReference>
<dbReference type="OrthoDB" id="206088at2759"/>
<reference evidence="4 5" key="1">
    <citation type="journal article" date="2019" name="PLoS Biol.">
        <title>Sex chromosomes control vertical transmission of feminizing Wolbachia symbionts in an isopod.</title>
        <authorList>
            <person name="Becking T."/>
            <person name="Chebbi M.A."/>
            <person name="Giraud I."/>
            <person name="Moumen B."/>
            <person name="Laverre T."/>
            <person name="Caubet Y."/>
            <person name="Peccoud J."/>
            <person name="Gilbert C."/>
            <person name="Cordaux R."/>
        </authorList>
    </citation>
    <scope>NUCLEOTIDE SEQUENCE [LARGE SCALE GENOMIC DNA]</scope>
    <source>
        <strain evidence="4">ANa2</strain>
        <tissue evidence="4">Whole body excluding digestive tract and cuticle</tissue>
    </source>
</reference>
<keyword evidence="2" id="KW-0436">Ligase</keyword>
<feature type="domain" description="DNA ligase ATP-dependent N-terminal" evidence="3">
    <location>
        <begin position="23"/>
        <end position="137"/>
    </location>
</feature>
<dbReference type="GO" id="GO:0006302">
    <property type="term" value="P:double-strand break repair"/>
    <property type="evidence" value="ECO:0007669"/>
    <property type="project" value="TreeGrafter"/>
</dbReference>
<organism evidence="4 5">
    <name type="scientific">Armadillidium nasatum</name>
    <dbReference type="NCBI Taxonomy" id="96803"/>
    <lineage>
        <taxon>Eukaryota</taxon>
        <taxon>Metazoa</taxon>
        <taxon>Ecdysozoa</taxon>
        <taxon>Arthropoda</taxon>
        <taxon>Crustacea</taxon>
        <taxon>Multicrustacea</taxon>
        <taxon>Malacostraca</taxon>
        <taxon>Eumalacostraca</taxon>
        <taxon>Peracarida</taxon>
        <taxon>Isopoda</taxon>
        <taxon>Oniscidea</taxon>
        <taxon>Crinocheta</taxon>
        <taxon>Armadillidiidae</taxon>
        <taxon>Armadillidium</taxon>
    </lineage>
</organism>
<comment type="similarity">
    <text evidence="1">Belongs to the ATP-dependent DNA ligase family.</text>
</comment>
<dbReference type="Proteomes" id="UP000326759">
    <property type="component" value="Unassembled WGS sequence"/>
</dbReference>
<sequence length="137" mass="15442">MSLKKDAALVKKHSELTQTGVVKRVYNLQSKQLTKVFSEIFNVSQEEMLEDLEKGDIAETVRVYFESSKFLPPVKKSVLTLQEVDSFLEELEGQTTEEAQSSILKRAAQKSTGNDLKMIVRLIKGDLRINAGAKHIM</sequence>
<dbReference type="EMBL" id="SEYY01002580">
    <property type="protein sequence ID" value="KAB7504683.1"/>
    <property type="molecule type" value="Genomic_DNA"/>
</dbReference>
<evidence type="ECO:0000313" key="5">
    <source>
        <dbReference type="Proteomes" id="UP000326759"/>
    </source>
</evidence>
<evidence type="ECO:0000256" key="1">
    <source>
        <dbReference type="ARBA" id="ARBA00007572"/>
    </source>
</evidence>
<dbReference type="InterPro" id="IPR036599">
    <property type="entry name" value="DNA_ligase_N_sf"/>
</dbReference>
<proteinExistence type="inferred from homology"/>
<dbReference type="PANTHER" id="PTHR45674">
    <property type="entry name" value="DNA LIGASE 1/3 FAMILY MEMBER"/>
    <property type="match status" value="1"/>
</dbReference>
<name>A0A5N5TDF5_9CRUS</name>
<dbReference type="GO" id="GO:0006273">
    <property type="term" value="P:lagging strand elongation"/>
    <property type="evidence" value="ECO:0007669"/>
    <property type="project" value="TreeGrafter"/>
</dbReference>
<dbReference type="InterPro" id="IPR050191">
    <property type="entry name" value="ATP-dep_DNA_ligase"/>
</dbReference>